<name>A0A6B0RUW6_9CETA</name>
<comment type="caution">
    <text evidence="2">The sequence shown here is derived from an EMBL/GenBank/DDBJ whole genome shotgun (WGS) entry which is preliminary data.</text>
</comment>
<dbReference type="Proteomes" id="UP000322234">
    <property type="component" value="Unassembled WGS sequence"/>
</dbReference>
<evidence type="ECO:0000256" key="1">
    <source>
        <dbReference type="SAM" id="MobiDB-lite"/>
    </source>
</evidence>
<dbReference type="EMBL" id="VBQZ03000075">
    <property type="protein sequence ID" value="MXQ91824.1"/>
    <property type="molecule type" value="Genomic_DNA"/>
</dbReference>
<dbReference type="AlphaFoldDB" id="A0A6B0RUW6"/>
<proteinExistence type="predicted"/>
<feature type="compositionally biased region" description="Basic and acidic residues" evidence="1">
    <location>
        <begin position="1"/>
        <end position="15"/>
    </location>
</feature>
<accession>A0A6B0RUW6</accession>
<keyword evidence="3" id="KW-1185">Reference proteome</keyword>
<protein>
    <submittedName>
        <fullName evidence="2">Uncharacterized protein</fullName>
    </submittedName>
</protein>
<organism evidence="2 3">
    <name type="scientific">Bos mutus</name>
    <name type="common">wild yak</name>
    <dbReference type="NCBI Taxonomy" id="72004"/>
    <lineage>
        <taxon>Eukaryota</taxon>
        <taxon>Metazoa</taxon>
        <taxon>Chordata</taxon>
        <taxon>Craniata</taxon>
        <taxon>Vertebrata</taxon>
        <taxon>Euteleostomi</taxon>
        <taxon>Mammalia</taxon>
        <taxon>Eutheria</taxon>
        <taxon>Laurasiatheria</taxon>
        <taxon>Artiodactyla</taxon>
        <taxon>Ruminantia</taxon>
        <taxon>Pecora</taxon>
        <taxon>Bovidae</taxon>
        <taxon>Bovinae</taxon>
        <taxon>Bos</taxon>
    </lineage>
</organism>
<sequence length="77" mass="8537">MERSRRDKNREDQRQSKSPKVKVISQVTGKGGGQFRSSGAGPALFSNTRPQAIYSSSQHLMMQDSVYTGHVAFSDFS</sequence>
<reference evidence="2" key="1">
    <citation type="submission" date="2019-10" db="EMBL/GenBank/DDBJ databases">
        <title>The sequence and de novo assembly of the wild yak genome.</title>
        <authorList>
            <person name="Liu Y."/>
        </authorList>
    </citation>
    <scope>NUCLEOTIDE SEQUENCE [LARGE SCALE GENOMIC DNA]</scope>
    <source>
        <strain evidence="2">WY2019</strain>
    </source>
</reference>
<evidence type="ECO:0000313" key="3">
    <source>
        <dbReference type="Proteomes" id="UP000322234"/>
    </source>
</evidence>
<evidence type="ECO:0000313" key="2">
    <source>
        <dbReference type="EMBL" id="MXQ91824.1"/>
    </source>
</evidence>
<gene>
    <name evidence="2" type="ORF">E5288_WYG019786</name>
</gene>
<feature type="region of interest" description="Disordered" evidence="1">
    <location>
        <begin position="1"/>
        <end position="23"/>
    </location>
</feature>